<keyword evidence="1" id="KW-0812">Transmembrane</keyword>
<accession>A0ABW7SS96</accession>
<proteinExistence type="predicted"/>
<dbReference type="EMBL" id="JBIRPU010000023">
    <property type="protein sequence ID" value="MFI0795985.1"/>
    <property type="molecule type" value="Genomic_DNA"/>
</dbReference>
<evidence type="ECO:0000259" key="2">
    <source>
        <dbReference type="Pfam" id="PF09990"/>
    </source>
</evidence>
<reference evidence="3 4" key="1">
    <citation type="submission" date="2024-10" db="EMBL/GenBank/DDBJ databases">
        <title>The Natural Products Discovery Center: Release of the First 8490 Sequenced Strains for Exploring Actinobacteria Biosynthetic Diversity.</title>
        <authorList>
            <person name="Kalkreuter E."/>
            <person name="Kautsar S.A."/>
            <person name="Yang D."/>
            <person name="Bader C.D."/>
            <person name="Teijaro C.N."/>
            <person name="Fluegel L."/>
            <person name="Davis C.M."/>
            <person name="Simpson J.R."/>
            <person name="Lauterbach L."/>
            <person name="Steele A.D."/>
            <person name="Gui C."/>
            <person name="Meng S."/>
            <person name="Li G."/>
            <person name="Viehrig K."/>
            <person name="Ye F."/>
            <person name="Su P."/>
            <person name="Kiefer A.F."/>
            <person name="Nichols A."/>
            <person name="Cepeda A.J."/>
            <person name="Yan W."/>
            <person name="Fan B."/>
            <person name="Jiang Y."/>
            <person name="Adhikari A."/>
            <person name="Zheng C.-J."/>
            <person name="Schuster L."/>
            <person name="Cowan T.M."/>
            <person name="Smanski M.J."/>
            <person name="Chevrette M.G."/>
            <person name="De Carvalho L.P.S."/>
            <person name="Shen B."/>
        </authorList>
    </citation>
    <scope>NUCLEOTIDE SEQUENCE [LARGE SCALE GENOMIC DNA]</scope>
    <source>
        <strain evidence="3 4">NPDC021253</strain>
    </source>
</reference>
<evidence type="ECO:0000313" key="4">
    <source>
        <dbReference type="Proteomes" id="UP001611075"/>
    </source>
</evidence>
<dbReference type="Proteomes" id="UP001611075">
    <property type="component" value="Unassembled WGS sequence"/>
</dbReference>
<gene>
    <name evidence="3" type="ORF">ACH4OY_25375</name>
</gene>
<keyword evidence="1" id="KW-0472">Membrane</keyword>
<dbReference type="RefSeq" id="WP_396683701.1">
    <property type="nucleotide sequence ID" value="NZ_JBIRPU010000023.1"/>
</dbReference>
<sequence>MSVFREINGLPGHVLVIHAAVAFVPLLAVLAAAYGLLPRWRSRLGWAVAALAVVTPIVTWVATESGEALEEALREKGYPPQILDQVHEHAEYGGTLLWFTVGLAVAALLLLLVTRNDDRVSRLPSWAPMLLTVVVVVLGVASLVYVYLTGDTGAEAVWGGIL</sequence>
<name>A0ABW7SS96_9ACTN</name>
<evidence type="ECO:0000256" key="1">
    <source>
        <dbReference type="SAM" id="Phobius"/>
    </source>
</evidence>
<organism evidence="3 4">
    <name type="scientific">Micromonospora rubida</name>
    <dbReference type="NCBI Taxonomy" id="2697657"/>
    <lineage>
        <taxon>Bacteria</taxon>
        <taxon>Bacillati</taxon>
        <taxon>Actinomycetota</taxon>
        <taxon>Actinomycetes</taxon>
        <taxon>Micromonosporales</taxon>
        <taxon>Micromonosporaceae</taxon>
        <taxon>Micromonospora</taxon>
    </lineage>
</organism>
<dbReference type="InterPro" id="IPR019251">
    <property type="entry name" value="DUF2231_TM"/>
</dbReference>
<feature type="transmembrane region" description="Helical" evidence="1">
    <location>
        <begin position="96"/>
        <end position="114"/>
    </location>
</feature>
<feature type="transmembrane region" description="Helical" evidence="1">
    <location>
        <begin position="44"/>
        <end position="63"/>
    </location>
</feature>
<comment type="caution">
    <text evidence="3">The sequence shown here is derived from an EMBL/GenBank/DDBJ whole genome shotgun (WGS) entry which is preliminary data.</text>
</comment>
<evidence type="ECO:0000313" key="3">
    <source>
        <dbReference type="EMBL" id="MFI0795985.1"/>
    </source>
</evidence>
<dbReference type="Pfam" id="PF09990">
    <property type="entry name" value="DUF2231"/>
    <property type="match status" value="1"/>
</dbReference>
<feature type="transmembrane region" description="Helical" evidence="1">
    <location>
        <begin position="15"/>
        <end position="37"/>
    </location>
</feature>
<keyword evidence="1" id="KW-1133">Transmembrane helix</keyword>
<feature type="domain" description="DUF2231" evidence="2">
    <location>
        <begin position="9"/>
        <end position="158"/>
    </location>
</feature>
<feature type="transmembrane region" description="Helical" evidence="1">
    <location>
        <begin position="126"/>
        <end position="148"/>
    </location>
</feature>
<keyword evidence="4" id="KW-1185">Reference proteome</keyword>
<protein>
    <submittedName>
        <fullName evidence="3">DUF2231 domain-containing protein</fullName>
    </submittedName>
</protein>